<dbReference type="PANTHER" id="PTHR11252:SF0">
    <property type="entry name" value="POLYRIBONUCLEOTIDE NUCLEOTIDYLTRANSFERASE 1, MITOCHONDRIAL"/>
    <property type="match status" value="1"/>
</dbReference>
<dbReference type="SUPFAM" id="SSF55666">
    <property type="entry name" value="Ribonuclease PH domain 2-like"/>
    <property type="match status" value="1"/>
</dbReference>
<comment type="caution">
    <text evidence="4">The sequence shown here is derived from an EMBL/GenBank/DDBJ whole genome shotgun (WGS) entry which is preliminary data.</text>
</comment>
<sequence length="132" mass="14574">IGSSMALSVSDIPFQGPIAGVNVGYIDGKYVINPSVADKEISRLDLEVAGHKDAVNMVEAGASEITESEMLEAIFFGHEEIKRLVAFQQEIIDHIQPIKQEFVPEERDEDLVEKVKSLTEDKGLKDTVLTFD</sequence>
<dbReference type="Proteomes" id="UP000293637">
    <property type="component" value="Unassembled WGS sequence"/>
</dbReference>
<gene>
    <name evidence="4" type="ORF">EQ812_13640</name>
</gene>
<dbReference type="AlphaFoldDB" id="A0A4Q9W0F3"/>
<organism evidence="4 5">
    <name type="scientific">Staphylococcus lugdunensis</name>
    <dbReference type="NCBI Taxonomy" id="28035"/>
    <lineage>
        <taxon>Bacteria</taxon>
        <taxon>Bacillati</taxon>
        <taxon>Bacillota</taxon>
        <taxon>Bacilli</taxon>
        <taxon>Bacillales</taxon>
        <taxon>Staphylococcaceae</taxon>
        <taxon>Staphylococcus</taxon>
    </lineage>
</organism>
<keyword evidence="2" id="KW-0548">Nucleotidyltransferase</keyword>
<dbReference type="GO" id="GO:0000175">
    <property type="term" value="F:3'-5'-RNA exonuclease activity"/>
    <property type="evidence" value="ECO:0007669"/>
    <property type="project" value="TreeGrafter"/>
</dbReference>
<evidence type="ECO:0000313" key="4">
    <source>
        <dbReference type="EMBL" id="TBW68244.1"/>
    </source>
</evidence>
<name>A0A4Q9W0F3_STALU</name>
<proteinExistence type="predicted"/>
<dbReference type="Pfam" id="PF03725">
    <property type="entry name" value="RNase_PH_C"/>
    <property type="match status" value="1"/>
</dbReference>
<dbReference type="InterPro" id="IPR012162">
    <property type="entry name" value="PNPase"/>
</dbReference>
<dbReference type="InterPro" id="IPR027408">
    <property type="entry name" value="PNPase/RNase_PH_dom_sf"/>
</dbReference>
<dbReference type="Gene3D" id="3.30.230.70">
    <property type="entry name" value="GHMP Kinase, N-terminal domain"/>
    <property type="match status" value="1"/>
</dbReference>
<reference evidence="4 5" key="1">
    <citation type="journal article" date="2019" name="Sci. Transl. Med.">
        <title>Quorum sensing between bacterial species on the skin protects against epidermal injury in atopic dermatitis.</title>
        <authorList>
            <person name="Williams M.R."/>
        </authorList>
    </citation>
    <scope>NUCLEOTIDE SEQUENCE [LARGE SCALE GENOMIC DNA]</scope>
    <source>
        <strain evidence="4 5">E7</strain>
    </source>
</reference>
<keyword evidence="1 4" id="KW-0808">Transferase</keyword>
<dbReference type="PANTHER" id="PTHR11252">
    <property type="entry name" value="POLYRIBONUCLEOTIDE NUCLEOTIDYLTRANSFERASE"/>
    <property type="match status" value="1"/>
</dbReference>
<dbReference type="GO" id="GO:0004654">
    <property type="term" value="F:polyribonucleotide nucleotidyltransferase activity"/>
    <property type="evidence" value="ECO:0007669"/>
    <property type="project" value="InterPro"/>
</dbReference>
<feature type="non-terminal residue" evidence="4">
    <location>
        <position position="132"/>
    </location>
</feature>
<protein>
    <submittedName>
        <fullName evidence="4">Polyribonucleotide nucleotidyltransferase</fullName>
    </submittedName>
</protein>
<accession>A0A4Q9W0F3</accession>
<dbReference type="InterPro" id="IPR015847">
    <property type="entry name" value="ExoRNase_PH_dom2"/>
</dbReference>
<dbReference type="InterPro" id="IPR036345">
    <property type="entry name" value="ExoRNase_PH_dom2_sf"/>
</dbReference>
<dbReference type="GO" id="GO:0003723">
    <property type="term" value="F:RNA binding"/>
    <property type="evidence" value="ECO:0007669"/>
    <property type="project" value="InterPro"/>
</dbReference>
<evidence type="ECO:0000259" key="3">
    <source>
        <dbReference type="Pfam" id="PF03725"/>
    </source>
</evidence>
<feature type="domain" description="Exoribonuclease phosphorolytic" evidence="3">
    <location>
        <begin position="16"/>
        <end position="79"/>
    </location>
</feature>
<evidence type="ECO:0000313" key="5">
    <source>
        <dbReference type="Proteomes" id="UP000293637"/>
    </source>
</evidence>
<evidence type="ECO:0000256" key="2">
    <source>
        <dbReference type="ARBA" id="ARBA00022695"/>
    </source>
</evidence>
<dbReference type="GO" id="GO:0005829">
    <property type="term" value="C:cytosol"/>
    <property type="evidence" value="ECO:0007669"/>
    <property type="project" value="TreeGrafter"/>
</dbReference>
<evidence type="ECO:0000256" key="1">
    <source>
        <dbReference type="ARBA" id="ARBA00022679"/>
    </source>
</evidence>
<feature type="non-terminal residue" evidence="4">
    <location>
        <position position="1"/>
    </location>
</feature>
<dbReference type="EMBL" id="SCHB01000239">
    <property type="protein sequence ID" value="TBW68244.1"/>
    <property type="molecule type" value="Genomic_DNA"/>
</dbReference>
<dbReference type="GO" id="GO:0006402">
    <property type="term" value="P:mRNA catabolic process"/>
    <property type="evidence" value="ECO:0007669"/>
    <property type="project" value="InterPro"/>
</dbReference>